<dbReference type="InterPro" id="IPR026270">
    <property type="entry name" value="SRP72"/>
</dbReference>
<protein>
    <recommendedName>
        <fullName evidence="4 9">Signal recognition particle subunit SRP72</fullName>
    </recommendedName>
</protein>
<feature type="compositionally biased region" description="Basic residues" evidence="11">
    <location>
        <begin position="671"/>
        <end position="687"/>
    </location>
</feature>
<keyword evidence="7 9" id="KW-0733">Signal recognition particle</keyword>
<dbReference type="Pfam" id="PF17004">
    <property type="entry name" value="SRP_TPR_like"/>
    <property type="match status" value="1"/>
</dbReference>
<dbReference type="PANTHER" id="PTHR14094">
    <property type="entry name" value="SIGNAL RECOGNITION PARTICLE 72"/>
    <property type="match status" value="1"/>
</dbReference>
<feature type="region of interest" description="Disordered" evidence="11">
    <location>
        <begin position="543"/>
        <end position="687"/>
    </location>
</feature>
<keyword evidence="6" id="KW-0256">Endoplasmic reticulum</keyword>
<feature type="compositionally biased region" description="Basic and acidic residues" evidence="11">
    <location>
        <begin position="580"/>
        <end position="601"/>
    </location>
</feature>
<keyword evidence="10" id="KW-0802">TPR repeat</keyword>
<feature type="compositionally biased region" description="Low complexity" evidence="11">
    <location>
        <begin position="646"/>
        <end position="655"/>
    </location>
</feature>
<dbReference type="EMBL" id="BAAFST010000005">
    <property type="protein sequence ID" value="GAB1289757.1"/>
    <property type="molecule type" value="Genomic_DNA"/>
</dbReference>
<comment type="similarity">
    <text evidence="3 9">Belongs to the SRP72 family.</text>
</comment>
<evidence type="ECO:0000256" key="5">
    <source>
        <dbReference type="ARBA" id="ARBA00022490"/>
    </source>
</evidence>
<evidence type="ECO:0000256" key="11">
    <source>
        <dbReference type="SAM" id="MobiDB-lite"/>
    </source>
</evidence>
<dbReference type="PANTHER" id="PTHR14094:SF9">
    <property type="entry name" value="SIGNAL RECOGNITION PARTICLE SUBUNIT SRP72"/>
    <property type="match status" value="1"/>
</dbReference>
<evidence type="ECO:0000256" key="9">
    <source>
        <dbReference type="PIRNR" id="PIRNR038922"/>
    </source>
</evidence>
<evidence type="ECO:0000256" key="4">
    <source>
        <dbReference type="ARBA" id="ARBA00018350"/>
    </source>
</evidence>
<dbReference type="Gene3D" id="1.25.40.10">
    <property type="entry name" value="Tetratricopeptide repeat domain"/>
    <property type="match status" value="3"/>
</dbReference>
<dbReference type="InterPro" id="IPR013699">
    <property type="entry name" value="Signal_recog_part_SRP72_RNA-bd"/>
</dbReference>
<evidence type="ECO:0000256" key="3">
    <source>
        <dbReference type="ARBA" id="ARBA00007676"/>
    </source>
</evidence>
<feature type="compositionally biased region" description="Basic residues" evidence="11">
    <location>
        <begin position="568"/>
        <end position="578"/>
    </location>
</feature>
<name>A0ABQ0ERS9_APOSI</name>
<comment type="caution">
    <text evidence="13">The sequence shown here is derived from an EMBL/GenBank/DDBJ whole genome shotgun (WGS) entry which is preliminary data.</text>
</comment>
<dbReference type="PIRSF" id="PIRSF038922">
    <property type="entry name" value="SRP72"/>
    <property type="match status" value="1"/>
</dbReference>
<reference evidence="13 14" key="1">
    <citation type="submission" date="2024-08" db="EMBL/GenBank/DDBJ databases">
        <title>The draft genome of Apodemus speciosus.</title>
        <authorList>
            <person name="Nabeshima K."/>
            <person name="Suzuki S."/>
            <person name="Onuma M."/>
        </authorList>
    </citation>
    <scope>NUCLEOTIDE SEQUENCE [LARGE SCALE GENOMIC DNA]</scope>
    <source>
        <strain evidence="13">IB14-021</strain>
    </source>
</reference>
<dbReference type="SUPFAM" id="SSF48452">
    <property type="entry name" value="TPR-like"/>
    <property type="match status" value="4"/>
</dbReference>
<dbReference type="SMART" id="SM00028">
    <property type="entry name" value="TPR"/>
    <property type="match status" value="2"/>
</dbReference>
<dbReference type="PROSITE" id="PS50005">
    <property type="entry name" value="TPR"/>
    <property type="match status" value="1"/>
</dbReference>
<dbReference type="Pfam" id="PF08492">
    <property type="entry name" value="SRP72"/>
    <property type="match status" value="1"/>
</dbReference>
<dbReference type="InterPro" id="IPR019734">
    <property type="entry name" value="TPR_rpt"/>
</dbReference>
<keyword evidence="14" id="KW-1185">Reference proteome</keyword>
<organism evidence="13 14">
    <name type="scientific">Apodemus speciosus</name>
    <name type="common">Large Japanese field mouse</name>
    <dbReference type="NCBI Taxonomy" id="105296"/>
    <lineage>
        <taxon>Eukaryota</taxon>
        <taxon>Metazoa</taxon>
        <taxon>Chordata</taxon>
        <taxon>Craniata</taxon>
        <taxon>Vertebrata</taxon>
        <taxon>Euteleostomi</taxon>
        <taxon>Mammalia</taxon>
        <taxon>Eutheria</taxon>
        <taxon>Euarchontoglires</taxon>
        <taxon>Glires</taxon>
        <taxon>Rodentia</taxon>
        <taxon>Myomorpha</taxon>
        <taxon>Muroidea</taxon>
        <taxon>Muridae</taxon>
        <taxon>Murinae</taxon>
        <taxon>Apodemus</taxon>
    </lineage>
</organism>
<dbReference type="InterPro" id="IPR011990">
    <property type="entry name" value="TPR-like_helical_dom_sf"/>
</dbReference>
<feature type="repeat" description="TPR" evidence="10">
    <location>
        <begin position="266"/>
        <end position="299"/>
    </location>
</feature>
<evidence type="ECO:0000259" key="12">
    <source>
        <dbReference type="Pfam" id="PF08492"/>
    </source>
</evidence>
<feature type="domain" description="Signal recognition particle SRP72 subunit RNA-binding" evidence="12">
    <location>
        <begin position="548"/>
        <end position="604"/>
    </location>
</feature>
<gene>
    <name evidence="13" type="ORF">APTSU1_000498700</name>
</gene>
<evidence type="ECO:0000256" key="1">
    <source>
        <dbReference type="ARBA" id="ARBA00004240"/>
    </source>
</evidence>
<keyword evidence="5 9" id="KW-0963">Cytoplasm</keyword>
<evidence type="ECO:0000256" key="10">
    <source>
        <dbReference type="PROSITE-ProRule" id="PRU00339"/>
    </source>
</evidence>
<evidence type="ECO:0000313" key="13">
    <source>
        <dbReference type="EMBL" id="GAB1289757.1"/>
    </source>
</evidence>
<accession>A0ABQ0ERS9</accession>
<comment type="subcellular location">
    <subcellularLocation>
        <location evidence="2 9">Cytoplasm</location>
    </subcellularLocation>
    <subcellularLocation>
        <location evidence="1">Endoplasmic reticulum</location>
    </subcellularLocation>
</comment>
<sequence length="687" mass="76596">MASGGSGGVSVPALWSEVNRYGQNGDFTRALKTVNKMLKMRLRASHMLGKLYSHLCLVKVCERNGFKDGFPKICSQVLQINKDDVTALHCKVVCLIQNGSFKEALNVINTHTKVLANNSLSFEKAYCEYRLNRIENALKTIESANQQTDKLKELYGQVLYRLERYDECLAVYRDLVRNSQDDYDEERKTNLSAVVAAQSNWEKVVPENLGLQEGTHELCYNAACALIGQGQLTQAMKILQKAEDLCRRSFSEDSDGTEEDPQAELAIIHGQMAYILQLQGRIEEALQLYNQIIKLKPTDVALLAVIANNIITINKDQNVFDSKKKVKLTNAEGVEFKLSKRQLQAIEFNKALLAMYTNQAEQCRKIAASLQSQSPEHLLPVLIQAAQLCREKQHTKAIELLQEFSDQHPENAAEIKLTMAQLKISQGNISKACLILRSIEELQHKPGMVTVSALVTMYSHEEDIDSAIEVFTQAIQWHQSHQPKSPAHLSLIREAANFKLKYGRKKEAVSDLEQLWRLSKHLPSSDSMSLKVDVEALENSPGATYVRKKGGKVPGDSQPKEQGQGDLKKKKKKKKGKLPKNYDPKVTPDPERWLPMRERSYYRGRKKGKKKDQIGKGTQGATAGASSELDASKTVSSPPTSPRPGSAATISSATSNIVPPRHQKPAGAPATKKKQQQKKKKGGKSGW</sequence>
<dbReference type="InterPro" id="IPR031545">
    <property type="entry name" value="SRP72_TPR-like"/>
</dbReference>
<dbReference type="Proteomes" id="UP001623349">
    <property type="component" value="Unassembled WGS sequence"/>
</dbReference>
<evidence type="ECO:0000256" key="7">
    <source>
        <dbReference type="ARBA" id="ARBA00023135"/>
    </source>
</evidence>
<evidence type="ECO:0000256" key="2">
    <source>
        <dbReference type="ARBA" id="ARBA00004496"/>
    </source>
</evidence>
<keyword evidence="8 9" id="KW-0687">Ribonucleoprotein</keyword>
<comment type="function">
    <text evidence="9">Component of the signal recognition particle (SRP) complex, a ribonucleoprotein complex that mediates the cotranslational targeting of secretory and membrane proteins to the endoplasmic reticulum (ER).</text>
</comment>
<proteinExistence type="inferred from homology"/>
<evidence type="ECO:0000313" key="14">
    <source>
        <dbReference type="Proteomes" id="UP001623349"/>
    </source>
</evidence>
<evidence type="ECO:0000256" key="6">
    <source>
        <dbReference type="ARBA" id="ARBA00022824"/>
    </source>
</evidence>
<evidence type="ECO:0000256" key="8">
    <source>
        <dbReference type="ARBA" id="ARBA00023274"/>
    </source>
</evidence>
<dbReference type="Pfam" id="PF13181">
    <property type="entry name" value="TPR_8"/>
    <property type="match status" value="2"/>
</dbReference>